<dbReference type="AlphaFoldDB" id="A0A511QJ15"/>
<keyword evidence="4 8" id="KW-0521">NADP</keyword>
<dbReference type="InterPro" id="IPR016162">
    <property type="entry name" value="Ald_DH_N"/>
</dbReference>
<keyword evidence="10" id="KW-1185">Reference proteome</keyword>
<evidence type="ECO:0000256" key="7">
    <source>
        <dbReference type="ARBA" id="ARBA00049412"/>
    </source>
</evidence>
<dbReference type="GO" id="GO:0003995">
    <property type="term" value="F:acyl-CoA dehydrogenase activity"/>
    <property type="evidence" value="ECO:0007669"/>
    <property type="project" value="InterPro"/>
</dbReference>
<comment type="caution">
    <text evidence="9">The sequence shown here is derived from an EMBL/GenBank/DDBJ whole genome shotgun (WGS) entry which is preliminary data.</text>
</comment>
<protein>
    <recommendedName>
        <fullName evidence="8">Acyl-CoA reductase</fullName>
        <ecNumber evidence="8">1.2.1.50</ecNumber>
    </recommendedName>
</protein>
<gene>
    <name evidence="9" type="primary">luxC</name>
    <name evidence="9" type="ORF">VSA01S_34300</name>
</gene>
<dbReference type="SUPFAM" id="SSF53720">
    <property type="entry name" value="ALDH-like"/>
    <property type="match status" value="1"/>
</dbReference>
<comment type="function">
    <text evidence="1 8">LuxC is the fatty acid reductase enzyme responsible for synthesis of the aldehyde substrate for the luminescent reaction catalyzed by luciferase.</text>
</comment>
<dbReference type="PIRSF" id="PIRSF009414">
    <property type="entry name" value="LuxC"/>
    <property type="match status" value="1"/>
</dbReference>
<evidence type="ECO:0000256" key="6">
    <source>
        <dbReference type="ARBA" id="ARBA00023223"/>
    </source>
</evidence>
<dbReference type="CDD" id="cd07080">
    <property type="entry name" value="ALDH_Acyl-CoA-Red_LuxC"/>
    <property type="match status" value="1"/>
</dbReference>
<evidence type="ECO:0000313" key="9">
    <source>
        <dbReference type="EMBL" id="GEM77318.1"/>
    </source>
</evidence>
<dbReference type="EMBL" id="BJXJ01000048">
    <property type="protein sequence ID" value="GEM77318.1"/>
    <property type="molecule type" value="Genomic_DNA"/>
</dbReference>
<dbReference type="RefSeq" id="WP_039981897.1">
    <property type="nucleotide sequence ID" value="NZ_BAOJ01000082.1"/>
</dbReference>
<dbReference type="Pfam" id="PF05893">
    <property type="entry name" value="LuxC"/>
    <property type="match status" value="1"/>
</dbReference>
<keyword evidence="5 8" id="KW-0560">Oxidoreductase</keyword>
<sequence>MEKILPLIINGRVLSDFDDFYHLKINDTSVKLPSLESIDVSEIFNAGSNISNSVNEIINFIYTVGQRWKNEDYARRRSYIRSLVRFLGYSPQMAKLEANWISMLMCSKSALYDIIETELGSTHIQDDWYPQGECYVKAFPKGRLLHLLAGNVPLAGVTSILRGILTKNQNVIRMSASDPFTAHALAMSFIDVDSHHPISRSLSVMYWPHEGDALKAKEIISQVDVVAAWGGEAAIEWAVKHAPAHIDILKFGPKKSFTVLDDPQDLEAAASGVAHDICFYDQSACFSTQNIYFSGDKYEEFKAKLTEKLDLYEEILPKKKQSFDDDALFSFTRLECQFSGLNVLSDIKNKWMVIESEPGVEINHPLNRCVYIHRVNEVKDVLSFIEKHKTQTISFFPWESSKNYRDLFGEKGVERIVESGMNNIFRVGGAHDAMRPLQRLVRFVSHERPYTFTTKDVAVEIEQTRFLEEDKFLVFVP</sequence>
<dbReference type="GO" id="GO:0050062">
    <property type="term" value="F:long-chain-fatty-acyl-CoA reductase activity"/>
    <property type="evidence" value="ECO:0007669"/>
    <property type="project" value="UniProtKB-EC"/>
</dbReference>
<evidence type="ECO:0000256" key="1">
    <source>
        <dbReference type="ARBA" id="ARBA00003277"/>
    </source>
</evidence>
<evidence type="ECO:0000256" key="2">
    <source>
        <dbReference type="ARBA" id="ARBA00004908"/>
    </source>
</evidence>
<dbReference type="Gene3D" id="3.40.605.10">
    <property type="entry name" value="Aldehyde Dehydrogenase, Chain A, domain 1"/>
    <property type="match status" value="1"/>
</dbReference>
<dbReference type="UniPathway" id="UPA00569"/>
<dbReference type="InterPro" id="IPR016163">
    <property type="entry name" value="Ald_DH_C"/>
</dbReference>
<dbReference type="OrthoDB" id="580775at2"/>
<evidence type="ECO:0000256" key="8">
    <source>
        <dbReference type="PIRNR" id="PIRNR009414"/>
    </source>
</evidence>
<evidence type="ECO:0000256" key="3">
    <source>
        <dbReference type="ARBA" id="ARBA00010915"/>
    </source>
</evidence>
<comment type="pathway">
    <text evidence="2 8">Lipid metabolism; fatty acid reduction for biolumincescence.</text>
</comment>
<comment type="catalytic activity">
    <reaction evidence="7 8">
        <text>a long-chain fatty aldehyde + NADP(+) + CoA = a long-chain fatty acyl-CoA + NADPH + H(+)</text>
        <dbReference type="Rhea" id="RHEA:15437"/>
        <dbReference type="ChEBI" id="CHEBI:15378"/>
        <dbReference type="ChEBI" id="CHEBI:17176"/>
        <dbReference type="ChEBI" id="CHEBI:57287"/>
        <dbReference type="ChEBI" id="CHEBI:57783"/>
        <dbReference type="ChEBI" id="CHEBI:58349"/>
        <dbReference type="ChEBI" id="CHEBI:83139"/>
        <dbReference type="EC" id="1.2.1.50"/>
    </reaction>
</comment>
<comment type="similarity">
    <text evidence="3 8">Belongs to the LuxC family.</text>
</comment>
<keyword evidence="6 8" id="KW-0455">Luminescence</keyword>
<reference evidence="9 10" key="1">
    <citation type="submission" date="2019-07" db="EMBL/GenBank/DDBJ databases">
        <title>Whole genome shotgun sequence of Vibrio sagamiensis NBRC 104589.</title>
        <authorList>
            <person name="Hosoyama A."/>
            <person name="Uohara A."/>
            <person name="Ohji S."/>
            <person name="Ichikawa N."/>
        </authorList>
    </citation>
    <scope>NUCLEOTIDE SEQUENCE [LARGE SCALE GENOMIC DNA]</scope>
    <source>
        <strain evidence="9 10">NBRC 104589</strain>
    </source>
</reference>
<dbReference type="Proteomes" id="UP000321922">
    <property type="component" value="Unassembled WGS sequence"/>
</dbReference>
<evidence type="ECO:0000256" key="4">
    <source>
        <dbReference type="ARBA" id="ARBA00022857"/>
    </source>
</evidence>
<evidence type="ECO:0000256" key="5">
    <source>
        <dbReference type="ARBA" id="ARBA00023002"/>
    </source>
</evidence>
<name>A0A511QJ15_9VIBR</name>
<dbReference type="EC" id="1.2.1.50" evidence="8"/>
<accession>A0A511QJ15</accession>
<dbReference type="Gene3D" id="3.40.309.10">
    <property type="entry name" value="Aldehyde Dehydrogenase, Chain A, domain 2"/>
    <property type="match status" value="1"/>
</dbReference>
<organism evidence="9 10">
    <name type="scientific">Vibrio sagamiensis NBRC 104589</name>
    <dbReference type="NCBI Taxonomy" id="1219064"/>
    <lineage>
        <taxon>Bacteria</taxon>
        <taxon>Pseudomonadati</taxon>
        <taxon>Pseudomonadota</taxon>
        <taxon>Gammaproteobacteria</taxon>
        <taxon>Vibrionales</taxon>
        <taxon>Vibrionaceae</taxon>
        <taxon>Vibrio</taxon>
    </lineage>
</organism>
<proteinExistence type="inferred from homology"/>
<evidence type="ECO:0000313" key="10">
    <source>
        <dbReference type="Proteomes" id="UP000321922"/>
    </source>
</evidence>
<dbReference type="InterPro" id="IPR016161">
    <property type="entry name" value="Ald_DH/histidinol_DH"/>
</dbReference>
<dbReference type="GO" id="GO:0008218">
    <property type="term" value="P:bioluminescence"/>
    <property type="evidence" value="ECO:0007669"/>
    <property type="project" value="UniProtKB-KW"/>
</dbReference>
<dbReference type="InterPro" id="IPR008670">
    <property type="entry name" value="CoA_reduct_LuxC"/>
</dbReference>